<accession>A0A368GHL9</accession>
<name>A0A368GHL9_ANCCA</name>
<dbReference type="Proteomes" id="UP000252519">
    <property type="component" value="Unassembled WGS sequence"/>
</dbReference>
<dbReference type="OrthoDB" id="5857016at2759"/>
<dbReference type="EMBL" id="JOJR01000144">
    <property type="protein sequence ID" value="RCN43874.1"/>
    <property type="molecule type" value="Genomic_DNA"/>
</dbReference>
<evidence type="ECO:0000313" key="1">
    <source>
        <dbReference type="EMBL" id="RCN43874.1"/>
    </source>
</evidence>
<organism evidence="1 2">
    <name type="scientific">Ancylostoma caninum</name>
    <name type="common">Dog hookworm</name>
    <dbReference type="NCBI Taxonomy" id="29170"/>
    <lineage>
        <taxon>Eukaryota</taxon>
        <taxon>Metazoa</taxon>
        <taxon>Ecdysozoa</taxon>
        <taxon>Nematoda</taxon>
        <taxon>Chromadorea</taxon>
        <taxon>Rhabditida</taxon>
        <taxon>Rhabditina</taxon>
        <taxon>Rhabditomorpha</taxon>
        <taxon>Strongyloidea</taxon>
        <taxon>Ancylostomatidae</taxon>
        <taxon>Ancylostomatinae</taxon>
        <taxon>Ancylostoma</taxon>
    </lineage>
</organism>
<proteinExistence type="predicted"/>
<reference evidence="1 2" key="1">
    <citation type="submission" date="2014-10" db="EMBL/GenBank/DDBJ databases">
        <title>Draft genome of the hookworm Ancylostoma caninum.</title>
        <authorList>
            <person name="Mitreva M."/>
        </authorList>
    </citation>
    <scope>NUCLEOTIDE SEQUENCE [LARGE SCALE GENOMIC DNA]</scope>
    <source>
        <strain evidence="1 2">Baltimore</strain>
    </source>
</reference>
<keyword evidence="2" id="KW-1185">Reference proteome</keyword>
<gene>
    <name evidence="1" type="ORF">ANCCAN_10146</name>
</gene>
<comment type="caution">
    <text evidence="1">The sequence shown here is derived from an EMBL/GenBank/DDBJ whole genome shotgun (WGS) entry which is preliminary data.</text>
</comment>
<evidence type="ECO:0000313" key="2">
    <source>
        <dbReference type="Proteomes" id="UP000252519"/>
    </source>
</evidence>
<dbReference type="AlphaFoldDB" id="A0A368GHL9"/>
<protein>
    <submittedName>
        <fullName evidence="1">Uncharacterized protein</fullName>
    </submittedName>
</protein>
<sequence length="61" mass="6745">MEYRGLQNKMWTSGWVDILASGIRLNVSGRIVALDHHLQIVLGGCAAEVGSFHIELAYALY</sequence>